<name>A0AAD5R1K2_PARTN</name>
<evidence type="ECO:0000256" key="1">
    <source>
        <dbReference type="SAM" id="Coils"/>
    </source>
</evidence>
<accession>A0AAD5R1K2</accession>
<keyword evidence="1" id="KW-0175">Coiled coil</keyword>
<comment type="caution">
    <text evidence="2">The sequence shown here is derived from an EMBL/GenBank/DDBJ whole genome shotgun (WGS) entry which is preliminary data.</text>
</comment>
<protein>
    <submittedName>
        <fullName evidence="2">Uncharacterized protein</fullName>
    </submittedName>
</protein>
<sequence>MNVLTGQDMSDKEMRVAKGIEQWIESCDKILTELARVPKSERVKRLAKLQQQLETQNKNITFLEKDPLKKAILKKGLDIVKKRIEALTEEPSTSKTEADVNSELEDTWCTVGNVDLLDKEVERAEKIVELARKEEMSAEIIEKAETRLAEMVERRRATIAALEKMKAAEEGLQSIAVSVEATSSSDLSIGGTIAELEHAREQLTSYETMKKEAERAAEKMLALDDNVPQTTLTSTRNRIRNLSDQWRNLENAIEDHLNCARKEHRRSNLESLLEKVDSPLEVDESSVPSMDDSFVRESYTRLNEARRRLAEATRERIAALSRAVADCEHFEKQMADIQQWSNTVSTLLDLRKSSDVSALDVPDEYKALVFPFSALSVFIDS</sequence>
<reference evidence="2" key="1">
    <citation type="submission" date="2021-06" db="EMBL/GenBank/DDBJ databases">
        <title>Parelaphostrongylus tenuis whole genome reference sequence.</title>
        <authorList>
            <person name="Garwood T.J."/>
            <person name="Larsen P.A."/>
            <person name="Fountain-Jones N.M."/>
            <person name="Garbe J.R."/>
            <person name="Macchietto M.G."/>
            <person name="Kania S.A."/>
            <person name="Gerhold R.W."/>
            <person name="Richards J.E."/>
            <person name="Wolf T.M."/>
        </authorList>
    </citation>
    <scope>NUCLEOTIDE SEQUENCE</scope>
    <source>
        <strain evidence="2">MNPRO001-30</strain>
        <tissue evidence="2">Meninges</tissue>
    </source>
</reference>
<dbReference type="AlphaFoldDB" id="A0AAD5R1K2"/>
<organism evidence="2 3">
    <name type="scientific">Parelaphostrongylus tenuis</name>
    <name type="common">Meningeal worm</name>
    <dbReference type="NCBI Taxonomy" id="148309"/>
    <lineage>
        <taxon>Eukaryota</taxon>
        <taxon>Metazoa</taxon>
        <taxon>Ecdysozoa</taxon>
        <taxon>Nematoda</taxon>
        <taxon>Chromadorea</taxon>
        <taxon>Rhabditida</taxon>
        <taxon>Rhabditina</taxon>
        <taxon>Rhabditomorpha</taxon>
        <taxon>Strongyloidea</taxon>
        <taxon>Metastrongylidae</taxon>
        <taxon>Parelaphostrongylus</taxon>
    </lineage>
</organism>
<dbReference type="EMBL" id="JAHQIW010005995">
    <property type="protein sequence ID" value="KAJ1367752.1"/>
    <property type="molecule type" value="Genomic_DNA"/>
</dbReference>
<proteinExistence type="predicted"/>
<keyword evidence="3" id="KW-1185">Reference proteome</keyword>
<dbReference type="Proteomes" id="UP001196413">
    <property type="component" value="Unassembled WGS sequence"/>
</dbReference>
<feature type="coiled-coil region" evidence="1">
    <location>
        <begin position="295"/>
        <end position="322"/>
    </location>
</feature>
<evidence type="ECO:0000313" key="3">
    <source>
        <dbReference type="Proteomes" id="UP001196413"/>
    </source>
</evidence>
<evidence type="ECO:0000313" key="2">
    <source>
        <dbReference type="EMBL" id="KAJ1367752.1"/>
    </source>
</evidence>
<gene>
    <name evidence="2" type="ORF">KIN20_028735</name>
</gene>
<feature type="coiled-coil region" evidence="1">
    <location>
        <begin position="39"/>
        <end position="90"/>
    </location>
</feature>
<feature type="coiled-coil region" evidence="1">
    <location>
        <begin position="196"/>
        <end position="252"/>
    </location>
</feature>